<dbReference type="OMA" id="VEEMSMI"/>
<dbReference type="PANTHER" id="PTHR23043">
    <property type="entry name" value="HYPOXIA-INDUCIBLE FACTOR 1 ALPHA"/>
    <property type="match status" value="1"/>
</dbReference>
<dbReference type="InterPro" id="IPR056192">
    <property type="entry name" value="bHLH_NPAS4"/>
</dbReference>
<dbReference type="GO" id="GO:0000981">
    <property type="term" value="F:DNA-binding transcription factor activity, RNA polymerase II-specific"/>
    <property type="evidence" value="ECO:0007669"/>
    <property type="project" value="TreeGrafter"/>
</dbReference>
<evidence type="ECO:0000256" key="2">
    <source>
        <dbReference type="ARBA" id="ARBA00023125"/>
    </source>
</evidence>
<dbReference type="Pfam" id="PF23183">
    <property type="entry name" value="bHLH_NPAS4"/>
    <property type="match status" value="1"/>
</dbReference>
<organism evidence="6">
    <name type="scientific">Petromyzon marinus</name>
    <name type="common">Sea lamprey</name>
    <dbReference type="NCBI Taxonomy" id="7757"/>
    <lineage>
        <taxon>Eukaryota</taxon>
        <taxon>Metazoa</taxon>
        <taxon>Chordata</taxon>
        <taxon>Craniata</taxon>
        <taxon>Vertebrata</taxon>
        <taxon>Cyclostomata</taxon>
        <taxon>Hyperoartia</taxon>
        <taxon>Petromyzontiformes</taxon>
        <taxon>Petromyzontidae</taxon>
        <taxon>Petromyzon</taxon>
    </lineage>
</organism>
<dbReference type="AlphaFoldDB" id="S4R613"/>
<evidence type="ECO:0000256" key="3">
    <source>
        <dbReference type="ARBA" id="ARBA00023163"/>
    </source>
</evidence>
<name>S4R613_PETMA</name>
<dbReference type="HOGENOM" id="CLU_2190027_0_0_1"/>
<evidence type="ECO:0000259" key="5">
    <source>
        <dbReference type="Pfam" id="PF23183"/>
    </source>
</evidence>
<evidence type="ECO:0000313" key="6">
    <source>
        <dbReference type="Ensembl" id="ENSPMAP00000000643.1"/>
    </source>
</evidence>
<dbReference type="PANTHER" id="PTHR23043:SF39">
    <property type="entry name" value="DYSFUSION, ISOFORM D"/>
    <property type="match status" value="1"/>
</dbReference>
<keyword evidence="3" id="KW-0804">Transcription</keyword>
<evidence type="ECO:0000256" key="1">
    <source>
        <dbReference type="ARBA" id="ARBA00023015"/>
    </source>
</evidence>
<keyword evidence="1" id="KW-0805">Transcription regulation</keyword>
<protein>
    <recommendedName>
        <fullName evidence="5">NPAS4 bHLH domain-containing protein</fullName>
    </recommendedName>
</protein>
<dbReference type="GeneTree" id="ENSGT00530000064165"/>
<keyword evidence="2" id="KW-0238">DNA-binding</keyword>
<feature type="domain" description="NPAS4 bHLH" evidence="5">
    <location>
        <begin position="2"/>
        <end position="45"/>
    </location>
</feature>
<dbReference type="STRING" id="7757.ENSPMAP00000000643"/>
<dbReference type="Ensembl" id="ENSPMAT00000000644.1">
    <property type="protein sequence ID" value="ENSPMAP00000000643.1"/>
    <property type="gene ID" value="ENSPMAG00000000585.1"/>
</dbReference>
<reference evidence="6" key="2">
    <citation type="submission" date="2025-09" db="UniProtKB">
        <authorList>
            <consortium name="Ensembl"/>
        </authorList>
    </citation>
    <scope>IDENTIFICATION</scope>
</reference>
<dbReference type="GO" id="GO:0000977">
    <property type="term" value="F:RNA polymerase II transcription regulatory region sequence-specific DNA binding"/>
    <property type="evidence" value="ECO:0007669"/>
    <property type="project" value="TreeGrafter"/>
</dbReference>
<keyword evidence="4" id="KW-0539">Nucleus</keyword>
<reference evidence="6" key="1">
    <citation type="submission" date="2025-08" db="UniProtKB">
        <authorList>
            <consortium name="Ensembl"/>
        </authorList>
    </citation>
    <scope>IDENTIFICATION</scope>
</reference>
<proteinExistence type="predicted"/>
<sequence>ARRSTKGASKARRALLGAELRALRDLLPVARGERARLSHLHVMALLTPDHLPPLLAVPLSVGVAEAGHWGPILTDPGSALPGFLLLLTAQGKIVHVADCVSEHLGHSVV</sequence>
<evidence type="ECO:0000256" key="4">
    <source>
        <dbReference type="ARBA" id="ARBA00023242"/>
    </source>
</evidence>
<accession>S4R613</accession>